<reference evidence="2 3" key="1">
    <citation type="submission" date="2018-08" db="EMBL/GenBank/DDBJ databases">
        <title>A genome reference for cultivated species of the human gut microbiota.</title>
        <authorList>
            <person name="Zou Y."/>
            <person name="Xue W."/>
            <person name="Luo G."/>
        </authorList>
    </citation>
    <scope>NUCLEOTIDE SEQUENCE [LARGE SCALE GENOMIC DNA]</scope>
    <source>
        <strain evidence="2 3">AF25-30LB</strain>
    </source>
</reference>
<organism evidence="2 3">
    <name type="scientific">Phocaeicola vulgatus</name>
    <name type="common">Bacteroides vulgatus</name>
    <dbReference type="NCBI Taxonomy" id="821"/>
    <lineage>
        <taxon>Bacteria</taxon>
        <taxon>Pseudomonadati</taxon>
        <taxon>Bacteroidota</taxon>
        <taxon>Bacteroidia</taxon>
        <taxon>Bacteroidales</taxon>
        <taxon>Bacteroidaceae</taxon>
        <taxon>Phocaeicola</taxon>
    </lineage>
</organism>
<comment type="caution">
    <text evidence="2">The sequence shown here is derived from an EMBL/GenBank/DDBJ whole genome shotgun (WGS) entry which is preliminary data.</text>
</comment>
<dbReference type="AlphaFoldDB" id="A0A395UHC5"/>
<dbReference type="Pfam" id="PF20796">
    <property type="entry name" value="PDDEXK_13"/>
    <property type="match status" value="1"/>
</dbReference>
<dbReference type="InterPro" id="IPR048822">
    <property type="entry name" value="PDDEXK_13"/>
</dbReference>
<proteinExistence type="predicted"/>
<sequence>MKDIEDNIYGNQCGSDNAFTRKARLLQSMYRVEIGEDEGVGPTKGSKQKYGNMISGGEISGKNFLMKETFEYAKERVEKKKKEKTVETIDGFRLFNNLLSSQPMAFNLFHPLILLLKQEPAVVTLAIRSVFRNFPVFEVTEIGLEFIPTPIEKYTNDKSAMDAYIRFVDNKGGKHIIAIETKYTDVLGVNEASRCEEQKQMLIDTGLFSADFEGLLMGGKVKLTQIYRNLLLTEKYRIEEELKDSYSVVLSPKDHPSTEEEIKSVTEYLKPEYANKLSAVALEDFVDAIIQYLPEYYAQVYEKFRRRYLEFWKMDVL</sequence>
<protein>
    <recommendedName>
        <fullName evidence="1">PD-(D/E)XK nuclease-like domain-containing protein</fullName>
    </recommendedName>
</protein>
<name>A0A395UHC5_PHOVU</name>
<accession>A0A395UHC5</accession>
<evidence type="ECO:0000313" key="3">
    <source>
        <dbReference type="Proteomes" id="UP000266497"/>
    </source>
</evidence>
<gene>
    <name evidence="2" type="ORF">DWY53_22495</name>
</gene>
<evidence type="ECO:0000259" key="1">
    <source>
        <dbReference type="Pfam" id="PF20796"/>
    </source>
</evidence>
<dbReference type="RefSeq" id="WP_117893932.1">
    <property type="nucleotide sequence ID" value="NZ_DAWDEE010000016.1"/>
</dbReference>
<evidence type="ECO:0000313" key="2">
    <source>
        <dbReference type="EMBL" id="RGR30782.1"/>
    </source>
</evidence>
<dbReference type="EMBL" id="QRUD01000120">
    <property type="protein sequence ID" value="RGR30782.1"/>
    <property type="molecule type" value="Genomic_DNA"/>
</dbReference>
<feature type="domain" description="PD-(D/E)XK nuclease-like" evidence="1">
    <location>
        <begin position="15"/>
        <end position="309"/>
    </location>
</feature>
<dbReference type="Proteomes" id="UP000266497">
    <property type="component" value="Unassembled WGS sequence"/>
</dbReference>